<evidence type="ECO:0000259" key="1">
    <source>
        <dbReference type="PROSITE" id="PS51819"/>
    </source>
</evidence>
<dbReference type="Proteomes" id="UP000239504">
    <property type="component" value="Unassembled WGS sequence"/>
</dbReference>
<dbReference type="PANTHER" id="PTHR41294">
    <property type="entry name" value="CADMIUM-INDUCED PROTEIN CADI"/>
    <property type="match status" value="1"/>
</dbReference>
<comment type="caution">
    <text evidence="2">The sequence shown here is derived from an EMBL/GenBank/DDBJ whole genome shotgun (WGS) entry which is preliminary data.</text>
</comment>
<proteinExistence type="predicted"/>
<feature type="domain" description="VOC" evidence="1">
    <location>
        <begin position="2"/>
        <end position="116"/>
    </location>
</feature>
<evidence type="ECO:0000313" key="3">
    <source>
        <dbReference type="Proteomes" id="UP000239504"/>
    </source>
</evidence>
<dbReference type="RefSeq" id="WP_104829242.1">
    <property type="nucleotide sequence ID" value="NZ_PJCH01000005.1"/>
</dbReference>
<reference evidence="2 3" key="1">
    <citation type="submission" date="2017-12" db="EMBL/GenBank/DDBJ databases">
        <authorList>
            <person name="Hurst M.R.H."/>
        </authorList>
    </citation>
    <scope>NUCLEOTIDE SEQUENCE [LARGE SCALE GENOMIC DNA]</scope>
    <source>
        <strain evidence="2 3">SY-3-19</strain>
    </source>
</reference>
<accession>A0A2S7K674</accession>
<sequence length="142" mass="15529">MKRLHIHIRTDDLEGSIRYYAALFGAEPEKRKHDYARWLLDDPAVNLAVSSRGGSGGVDHLGISLDDNDGLEAIAARLRDKAAPVAAEDEATCCYARSDKYWSHDPQGAVWELFHTYGDSETFGEDFRPAPQSDASGACCGA</sequence>
<dbReference type="EMBL" id="PJCH01000005">
    <property type="protein sequence ID" value="PQA87997.1"/>
    <property type="molecule type" value="Genomic_DNA"/>
</dbReference>
<dbReference type="PROSITE" id="PS51819">
    <property type="entry name" value="VOC"/>
    <property type="match status" value="1"/>
</dbReference>
<dbReference type="GO" id="GO:0051213">
    <property type="term" value="F:dioxygenase activity"/>
    <property type="evidence" value="ECO:0007669"/>
    <property type="project" value="UniProtKB-KW"/>
</dbReference>
<dbReference type="InterPro" id="IPR049789">
    <property type="entry name" value="ArsI/CadI-like"/>
</dbReference>
<dbReference type="Pfam" id="PF00903">
    <property type="entry name" value="Glyoxalase"/>
    <property type="match status" value="1"/>
</dbReference>
<dbReference type="OrthoDB" id="9789608at2"/>
<keyword evidence="2" id="KW-0560">Oxidoreductase</keyword>
<dbReference type="AlphaFoldDB" id="A0A2S7K674"/>
<name>A0A2S7K674_9PROT</name>
<evidence type="ECO:0000313" key="2">
    <source>
        <dbReference type="EMBL" id="PQA87997.1"/>
    </source>
</evidence>
<organism evidence="2 3">
    <name type="scientific">Hyphococcus luteus</name>
    <dbReference type="NCBI Taxonomy" id="2058213"/>
    <lineage>
        <taxon>Bacteria</taxon>
        <taxon>Pseudomonadati</taxon>
        <taxon>Pseudomonadota</taxon>
        <taxon>Alphaproteobacteria</taxon>
        <taxon>Parvularculales</taxon>
        <taxon>Parvularculaceae</taxon>
        <taxon>Hyphococcus</taxon>
    </lineage>
</organism>
<gene>
    <name evidence="2" type="ORF">CW354_06585</name>
</gene>
<protein>
    <submittedName>
        <fullName evidence="2">Glyoxalase/bleomycin resistance/dioxygenase family protein</fullName>
    </submittedName>
</protein>
<dbReference type="InterPro" id="IPR037523">
    <property type="entry name" value="VOC_core"/>
</dbReference>
<dbReference type="InterPro" id="IPR052393">
    <property type="entry name" value="Cadmium-induced_rsp"/>
</dbReference>
<dbReference type="PANTHER" id="PTHR41294:SF1">
    <property type="entry name" value="CADMIUM-INDUCED PROTEIN CADI"/>
    <property type="match status" value="1"/>
</dbReference>
<dbReference type="Gene3D" id="3.10.180.10">
    <property type="entry name" value="2,3-Dihydroxybiphenyl 1,2-Dioxygenase, domain 1"/>
    <property type="match status" value="1"/>
</dbReference>
<keyword evidence="3" id="KW-1185">Reference proteome</keyword>
<dbReference type="SUPFAM" id="SSF54593">
    <property type="entry name" value="Glyoxalase/Bleomycin resistance protein/Dihydroxybiphenyl dioxygenase"/>
    <property type="match status" value="1"/>
</dbReference>
<dbReference type="InterPro" id="IPR029068">
    <property type="entry name" value="Glyas_Bleomycin-R_OHBP_Dase"/>
</dbReference>
<dbReference type="InterPro" id="IPR004360">
    <property type="entry name" value="Glyas_Fos-R_dOase_dom"/>
</dbReference>
<dbReference type="NCBIfam" id="NF041414">
    <property type="entry name" value="ArsI_CadI_VOC"/>
    <property type="match status" value="1"/>
</dbReference>
<dbReference type="GO" id="GO:0046686">
    <property type="term" value="P:response to cadmium ion"/>
    <property type="evidence" value="ECO:0007669"/>
    <property type="project" value="TreeGrafter"/>
</dbReference>
<keyword evidence="2" id="KW-0223">Dioxygenase</keyword>